<evidence type="ECO:0000313" key="2">
    <source>
        <dbReference type="EMBL" id="MBW0591320.1"/>
    </source>
</evidence>
<feature type="region of interest" description="Disordered" evidence="1">
    <location>
        <begin position="1"/>
        <end position="37"/>
    </location>
</feature>
<dbReference type="EMBL" id="AVOT02142518">
    <property type="protein sequence ID" value="MBW0591320.1"/>
    <property type="molecule type" value="Genomic_DNA"/>
</dbReference>
<organism evidence="2 3">
    <name type="scientific">Austropuccinia psidii MF-1</name>
    <dbReference type="NCBI Taxonomy" id="1389203"/>
    <lineage>
        <taxon>Eukaryota</taxon>
        <taxon>Fungi</taxon>
        <taxon>Dikarya</taxon>
        <taxon>Basidiomycota</taxon>
        <taxon>Pucciniomycotina</taxon>
        <taxon>Pucciniomycetes</taxon>
        <taxon>Pucciniales</taxon>
        <taxon>Sphaerophragmiaceae</taxon>
        <taxon>Austropuccinia</taxon>
    </lineage>
</organism>
<feature type="region of interest" description="Disordered" evidence="1">
    <location>
        <begin position="76"/>
        <end position="96"/>
    </location>
</feature>
<gene>
    <name evidence="2" type="ORF">O181_131035</name>
</gene>
<evidence type="ECO:0000313" key="3">
    <source>
        <dbReference type="Proteomes" id="UP000765509"/>
    </source>
</evidence>
<sequence>MLSNWEASFKRQKDGPFGKEFPASKAPTLDGTSGYSAFTGSRQRDVARWTNAGGPIYSSSEVPSSRINNEGIVKGIRRIGDTPPGLDAEGSDELDG</sequence>
<name>A0A9Q3QBJ1_9BASI</name>
<reference evidence="2" key="1">
    <citation type="submission" date="2021-03" db="EMBL/GenBank/DDBJ databases">
        <title>Draft genome sequence of rust myrtle Austropuccinia psidii MF-1, a brazilian biotype.</title>
        <authorList>
            <person name="Quecine M.C."/>
            <person name="Pachon D.M.R."/>
            <person name="Bonatelli M.L."/>
            <person name="Correr F.H."/>
            <person name="Franceschini L.M."/>
            <person name="Leite T.F."/>
            <person name="Margarido G.R.A."/>
            <person name="Almeida C.A."/>
            <person name="Ferrarezi J.A."/>
            <person name="Labate C.A."/>
        </authorList>
    </citation>
    <scope>NUCLEOTIDE SEQUENCE</scope>
    <source>
        <strain evidence="2">MF-1</strain>
    </source>
</reference>
<proteinExistence type="predicted"/>
<keyword evidence="3" id="KW-1185">Reference proteome</keyword>
<dbReference type="AlphaFoldDB" id="A0A9Q3QBJ1"/>
<accession>A0A9Q3QBJ1</accession>
<feature type="compositionally biased region" description="Basic and acidic residues" evidence="1">
    <location>
        <begin position="8"/>
        <end position="17"/>
    </location>
</feature>
<evidence type="ECO:0000256" key="1">
    <source>
        <dbReference type="SAM" id="MobiDB-lite"/>
    </source>
</evidence>
<comment type="caution">
    <text evidence="2">The sequence shown here is derived from an EMBL/GenBank/DDBJ whole genome shotgun (WGS) entry which is preliminary data.</text>
</comment>
<protein>
    <submittedName>
        <fullName evidence="2">Uncharacterized protein</fullName>
    </submittedName>
</protein>
<dbReference type="Proteomes" id="UP000765509">
    <property type="component" value="Unassembled WGS sequence"/>
</dbReference>